<evidence type="ECO:0000256" key="7">
    <source>
        <dbReference type="SAM" id="Phobius"/>
    </source>
</evidence>
<evidence type="ECO:0000256" key="6">
    <source>
        <dbReference type="ARBA" id="ARBA00023136"/>
    </source>
</evidence>
<name>A0A7J9LC50_GOSSC</name>
<dbReference type="EMBL" id="JABFAF010000005">
    <property type="protein sequence ID" value="MBA0856300.1"/>
    <property type="molecule type" value="Genomic_DNA"/>
</dbReference>
<keyword evidence="9" id="KW-1185">Reference proteome</keyword>
<evidence type="ECO:0000313" key="9">
    <source>
        <dbReference type="Proteomes" id="UP000593576"/>
    </source>
</evidence>
<dbReference type="GO" id="GO:0030968">
    <property type="term" value="P:endoplasmic reticulum unfolded protein response"/>
    <property type="evidence" value="ECO:0007669"/>
    <property type="project" value="TreeGrafter"/>
</dbReference>
<evidence type="ECO:0000256" key="1">
    <source>
        <dbReference type="ARBA" id="ARBA00004389"/>
    </source>
</evidence>
<protein>
    <submittedName>
        <fullName evidence="8">Uncharacterized protein</fullName>
    </submittedName>
</protein>
<dbReference type="Pfam" id="PF06624">
    <property type="entry name" value="RAMP4"/>
    <property type="match status" value="1"/>
</dbReference>
<keyword evidence="4" id="KW-0256">Endoplasmic reticulum</keyword>
<evidence type="ECO:0000256" key="5">
    <source>
        <dbReference type="ARBA" id="ARBA00022989"/>
    </source>
</evidence>
<keyword evidence="6 7" id="KW-0472">Membrane</keyword>
<gene>
    <name evidence="8" type="ORF">Goshw_026341</name>
</gene>
<evidence type="ECO:0000256" key="3">
    <source>
        <dbReference type="ARBA" id="ARBA00022692"/>
    </source>
</evidence>
<sequence>ERRVRDLRKGGWIGVSIAWKKKGVFLHEKRKTTSRRLAERKVEKFQKNITKRGAVPETTTKKGKDYPVGPVLLGFFIFVVIGSCKDSFFAIIFPYSTCMDNLSGFFVGKLSGQRPAEVWHKSALLVLRNCEETGLALGFSFLLVL</sequence>
<dbReference type="OrthoDB" id="16679at2759"/>
<evidence type="ECO:0000256" key="2">
    <source>
        <dbReference type="ARBA" id="ARBA00005500"/>
    </source>
</evidence>
<dbReference type="PANTHER" id="PTHR15601:SF23">
    <property type="entry name" value="STRESS ASSOCIATED ENDOPLASMIC RETICULUM PROTEIN"/>
    <property type="match status" value="1"/>
</dbReference>
<dbReference type="GO" id="GO:0005789">
    <property type="term" value="C:endoplasmic reticulum membrane"/>
    <property type="evidence" value="ECO:0007669"/>
    <property type="project" value="UniProtKB-SubCell"/>
</dbReference>
<reference evidence="8 9" key="1">
    <citation type="journal article" date="2019" name="Genome Biol. Evol.">
        <title>Insights into the evolution of the New World diploid cottons (Gossypium, subgenus Houzingenia) based on genome sequencing.</title>
        <authorList>
            <person name="Grover C.E."/>
            <person name="Arick M.A. 2nd"/>
            <person name="Thrash A."/>
            <person name="Conover J.L."/>
            <person name="Sanders W.S."/>
            <person name="Peterson D.G."/>
            <person name="Frelichowski J.E."/>
            <person name="Scheffler J.A."/>
            <person name="Scheffler B.E."/>
            <person name="Wendel J.F."/>
        </authorList>
    </citation>
    <scope>NUCLEOTIDE SEQUENCE [LARGE SCALE GENOMIC DNA]</scope>
    <source>
        <strain evidence="8">1</strain>
        <tissue evidence="8">Leaf</tissue>
    </source>
</reference>
<accession>A0A7J9LC50</accession>
<feature type="transmembrane region" description="Helical" evidence="7">
    <location>
        <begin position="71"/>
        <end position="93"/>
    </location>
</feature>
<comment type="similarity">
    <text evidence="2">Belongs to the RAMP4 family.</text>
</comment>
<evidence type="ECO:0000313" key="8">
    <source>
        <dbReference type="EMBL" id="MBA0856300.1"/>
    </source>
</evidence>
<proteinExistence type="inferred from homology"/>
<dbReference type="PANTHER" id="PTHR15601">
    <property type="entry name" value="STRESS ASSOCIATED ENDOPLASMIC RETICULUM PROTEIN SERP1/RAMP4"/>
    <property type="match status" value="1"/>
</dbReference>
<dbReference type="AlphaFoldDB" id="A0A7J9LC50"/>
<comment type="subcellular location">
    <subcellularLocation>
        <location evidence="1">Endoplasmic reticulum membrane</location>
        <topology evidence="1">Single-pass membrane protein</topology>
    </subcellularLocation>
</comment>
<dbReference type="Proteomes" id="UP000593576">
    <property type="component" value="Unassembled WGS sequence"/>
</dbReference>
<keyword evidence="3 7" id="KW-0812">Transmembrane</keyword>
<evidence type="ECO:0000256" key="4">
    <source>
        <dbReference type="ARBA" id="ARBA00022824"/>
    </source>
</evidence>
<keyword evidence="5 7" id="KW-1133">Transmembrane helix</keyword>
<comment type="caution">
    <text evidence="8">The sequence shown here is derived from an EMBL/GenBank/DDBJ whole genome shotgun (WGS) entry which is preliminary data.</text>
</comment>
<feature type="non-terminal residue" evidence="8">
    <location>
        <position position="1"/>
    </location>
</feature>
<organism evidence="8 9">
    <name type="scientific">Gossypium schwendimanii</name>
    <name type="common">Cotton</name>
    <dbReference type="NCBI Taxonomy" id="34291"/>
    <lineage>
        <taxon>Eukaryota</taxon>
        <taxon>Viridiplantae</taxon>
        <taxon>Streptophyta</taxon>
        <taxon>Embryophyta</taxon>
        <taxon>Tracheophyta</taxon>
        <taxon>Spermatophyta</taxon>
        <taxon>Magnoliopsida</taxon>
        <taxon>eudicotyledons</taxon>
        <taxon>Gunneridae</taxon>
        <taxon>Pentapetalae</taxon>
        <taxon>rosids</taxon>
        <taxon>malvids</taxon>
        <taxon>Malvales</taxon>
        <taxon>Malvaceae</taxon>
        <taxon>Malvoideae</taxon>
        <taxon>Gossypium</taxon>
    </lineage>
</organism>
<dbReference type="InterPro" id="IPR010580">
    <property type="entry name" value="ER_stress-assoc"/>
</dbReference>